<dbReference type="SMART" id="SM00698">
    <property type="entry name" value="MORN"/>
    <property type="match status" value="6"/>
</dbReference>
<dbReference type="EMBL" id="JALLPB020000589">
    <property type="protein sequence ID" value="KAL3807745.1"/>
    <property type="molecule type" value="Genomic_DNA"/>
</dbReference>
<dbReference type="Pfam" id="PF14377">
    <property type="entry name" value="UBM"/>
    <property type="match status" value="3"/>
</dbReference>
<evidence type="ECO:0000256" key="2">
    <source>
        <dbReference type="ARBA" id="ARBA00022737"/>
    </source>
</evidence>
<feature type="region of interest" description="Disordered" evidence="3">
    <location>
        <begin position="323"/>
        <end position="349"/>
    </location>
</feature>
<evidence type="ECO:0000313" key="5">
    <source>
        <dbReference type="Proteomes" id="UP001530377"/>
    </source>
</evidence>
<feature type="compositionally biased region" description="Polar residues" evidence="3">
    <location>
        <begin position="324"/>
        <end position="334"/>
    </location>
</feature>
<dbReference type="PANTHER" id="PTHR43215">
    <property type="entry name" value="RADIAL SPOKE HEAD 1 HOMOLOG"/>
    <property type="match status" value="1"/>
</dbReference>
<dbReference type="InterPro" id="IPR025527">
    <property type="entry name" value="HUWE1/Rev1_UBM"/>
</dbReference>
<feature type="compositionally biased region" description="Basic and acidic residues" evidence="3">
    <location>
        <begin position="249"/>
        <end position="258"/>
    </location>
</feature>
<evidence type="ECO:0000313" key="4">
    <source>
        <dbReference type="EMBL" id="KAL3807745.1"/>
    </source>
</evidence>
<comment type="caution">
    <text evidence="4">The sequence shown here is derived from an EMBL/GenBank/DDBJ whole genome shotgun (WGS) entry which is preliminary data.</text>
</comment>
<feature type="region of interest" description="Disordered" evidence="3">
    <location>
        <begin position="116"/>
        <end position="156"/>
    </location>
</feature>
<dbReference type="Gene3D" id="2.20.110.10">
    <property type="entry name" value="Histone H3 K4-specific methyltransferase SET7/9 N-terminal domain"/>
    <property type="match status" value="3"/>
</dbReference>
<name>A0ABD3R435_9STRA</name>
<dbReference type="Gene3D" id="6.10.250.1630">
    <property type="match status" value="2"/>
</dbReference>
<dbReference type="PANTHER" id="PTHR43215:SF14">
    <property type="entry name" value="RADIAL SPOKE HEAD 1 HOMOLOG"/>
    <property type="match status" value="1"/>
</dbReference>
<dbReference type="AlphaFoldDB" id="A0ABD3R435"/>
<dbReference type="SUPFAM" id="SSF82185">
    <property type="entry name" value="Histone H3 K4-specific methyltransferase SET7/9 N-terminal domain"/>
    <property type="match status" value="2"/>
</dbReference>
<organism evidence="4 5">
    <name type="scientific">Cyclostephanos tholiformis</name>
    <dbReference type="NCBI Taxonomy" id="382380"/>
    <lineage>
        <taxon>Eukaryota</taxon>
        <taxon>Sar</taxon>
        <taxon>Stramenopiles</taxon>
        <taxon>Ochrophyta</taxon>
        <taxon>Bacillariophyta</taxon>
        <taxon>Coscinodiscophyceae</taxon>
        <taxon>Thalassiosirophycidae</taxon>
        <taxon>Stephanodiscales</taxon>
        <taxon>Stephanodiscaceae</taxon>
        <taxon>Cyclostephanos</taxon>
    </lineage>
</organism>
<keyword evidence="1" id="KW-0808">Transferase</keyword>
<dbReference type="GO" id="GO:0016740">
    <property type="term" value="F:transferase activity"/>
    <property type="evidence" value="ECO:0007669"/>
    <property type="project" value="UniProtKB-KW"/>
</dbReference>
<feature type="region of interest" description="Disordered" evidence="3">
    <location>
        <begin position="224"/>
        <end position="272"/>
    </location>
</feature>
<keyword evidence="2" id="KW-0677">Repeat</keyword>
<sequence length="691" mass="76779">MSVDYNREQRLRDGCCPNCGTRLYKVTISGGGVMSKMFKKKKKNVADGNMGIFCPESIKMTPLTIPGVVERGQCIMCATGITRRWADGGGEGRAVHANASLVPTVKAVPVFASLSASSTPPAPSARAPPQSIPQIKSNDRILGNKDKNNQGDLKQPPEKLLELFDTRAAASYNFQSSVGSEEDEDESSVSSEDDDSSFEDYPLLDMNVCSLESEAASSVVNSLRNLSSSDVDDMDDRKPPATPRLPNELPRELSESTKKSSQNGTQNWECPLGMNPEVFYELPIEMQKEVVESRSNGASQSSAEDIDPDVLLSLPEQIRREILEQTTGEQVSEATSRRTSRPATMASLSGLSQSTKSFLSECNIETDDFNSLPEDLKNDIIGEKNRTRDRAFESIQENEHSVYGRESLASLPEELCKEILDDERRQREQNRQKNNAPKSAVGAHSVDIPAGYDPETFASLPEDMQQELRDDATRQVIDAHVVHADTIGSGGTTEWCIYEGERDEFGKRHGDGVLKWANGDEYVGKFSDGYIEGRGTISFHDGTEYEGQWKKNRFHGEGTRRFNNGNVYTGHYICGKRHGLGRCYFANGDIYVGDWKKDTIHGFGRYYYNNGHSFEGMFRDGKRNGRGKYQLLDGRVEIYRYHNDARVGNGVRWSANRKKVWLINDGKAIKRISLSEGVAIARTCGPVVEES</sequence>
<feature type="compositionally biased region" description="Basic and acidic residues" evidence="3">
    <location>
        <begin position="137"/>
        <end position="156"/>
    </location>
</feature>
<reference evidence="4 5" key="1">
    <citation type="submission" date="2024-10" db="EMBL/GenBank/DDBJ databases">
        <title>Updated reference genomes for cyclostephanoid diatoms.</title>
        <authorList>
            <person name="Roberts W.R."/>
            <person name="Alverson A.J."/>
        </authorList>
    </citation>
    <scope>NUCLEOTIDE SEQUENCE [LARGE SCALE GENOMIC DNA]</scope>
    <source>
        <strain evidence="4 5">AJA228-03</strain>
    </source>
</reference>
<feature type="compositionally biased region" description="Polar residues" evidence="3">
    <location>
        <begin position="259"/>
        <end position="268"/>
    </location>
</feature>
<evidence type="ECO:0000256" key="1">
    <source>
        <dbReference type="ARBA" id="ARBA00022679"/>
    </source>
</evidence>
<protein>
    <submittedName>
        <fullName evidence="4">Uncharacterized protein</fullName>
    </submittedName>
</protein>
<accession>A0ABD3R435</accession>
<keyword evidence="5" id="KW-1185">Reference proteome</keyword>
<proteinExistence type="predicted"/>
<evidence type="ECO:0000256" key="3">
    <source>
        <dbReference type="SAM" id="MobiDB-lite"/>
    </source>
</evidence>
<dbReference type="InterPro" id="IPR003409">
    <property type="entry name" value="MORN"/>
</dbReference>
<gene>
    <name evidence="4" type="ORF">ACHAXA_008379</name>
</gene>
<feature type="region of interest" description="Disordered" evidence="3">
    <location>
        <begin position="425"/>
        <end position="457"/>
    </location>
</feature>
<feature type="compositionally biased region" description="Acidic residues" evidence="3">
    <location>
        <begin position="180"/>
        <end position="198"/>
    </location>
</feature>
<feature type="compositionally biased region" description="Low complexity" evidence="3">
    <location>
        <begin position="116"/>
        <end position="133"/>
    </location>
</feature>
<dbReference type="Pfam" id="PF02493">
    <property type="entry name" value="MORN"/>
    <property type="match status" value="6"/>
</dbReference>
<dbReference type="Proteomes" id="UP001530377">
    <property type="component" value="Unassembled WGS sequence"/>
</dbReference>
<feature type="region of interest" description="Disordered" evidence="3">
    <location>
        <begin position="173"/>
        <end position="200"/>
    </location>
</feature>